<evidence type="ECO:0000256" key="3">
    <source>
        <dbReference type="ARBA" id="ARBA00022777"/>
    </source>
</evidence>
<reference evidence="6 7" key="1">
    <citation type="submission" date="2021-01" db="EMBL/GenBank/DDBJ databases">
        <title>Genomic Encyclopedia of Type Strains, Phase IV (KMG-IV): sequencing the most valuable type-strain genomes for metagenomic binning, comparative biology and taxonomic classification.</title>
        <authorList>
            <person name="Goeker M."/>
        </authorList>
    </citation>
    <scope>NUCLEOTIDE SEQUENCE [LARGE SCALE GENOMIC DNA]</scope>
    <source>
        <strain evidence="6 7">DSM 25890</strain>
    </source>
</reference>
<dbReference type="EC" id="2.7.13.3" evidence="2"/>
<proteinExistence type="predicted"/>
<dbReference type="PRINTS" id="PR00344">
    <property type="entry name" value="BCTRLSENSOR"/>
</dbReference>
<accession>A0ABS2NKV4</accession>
<evidence type="ECO:0000256" key="4">
    <source>
        <dbReference type="ARBA" id="ARBA00023012"/>
    </source>
</evidence>
<gene>
    <name evidence="6" type="ORF">JOC73_000075</name>
</gene>
<dbReference type="EMBL" id="JAFBEE010000001">
    <property type="protein sequence ID" value="MBM7613567.1"/>
    <property type="molecule type" value="Genomic_DNA"/>
</dbReference>
<dbReference type="Proteomes" id="UP001314796">
    <property type="component" value="Unassembled WGS sequence"/>
</dbReference>
<dbReference type="Pfam" id="PF02518">
    <property type="entry name" value="HATPase_c"/>
    <property type="match status" value="1"/>
</dbReference>
<dbReference type="PANTHER" id="PTHR43065">
    <property type="entry name" value="SENSOR HISTIDINE KINASE"/>
    <property type="match status" value="1"/>
</dbReference>
<keyword evidence="3" id="KW-0418">Kinase</keyword>
<organism evidence="6 7">
    <name type="scientific">Alkaliphilus hydrothermalis</name>
    <dbReference type="NCBI Taxonomy" id="1482730"/>
    <lineage>
        <taxon>Bacteria</taxon>
        <taxon>Bacillati</taxon>
        <taxon>Bacillota</taxon>
        <taxon>Clostridia</taxon>
        <taxon>Peptostreptococcales</taxon>
        <taxon>Natronincolaceae</taxon>
        <taxon>Alkaliphilus</taxon>
    </lineage>
</organism>
<dbReference type="SMART" id="SM00387">
    <property type="entry name" value="HATPase_c"/>
    <property type="match status" value="1"/>
</dbReference>
<comment type="caution">
    <text evidence="6">The sequence shown here is derived from an EMBL/GenBank/DDBJ whole genome shotgun (WGS) entry which is preliminary data.</text>
</comment>
<dbReference type="RefSeq" id="WP_204399858.1">
    <property type="nucleotide sequence ID" value="NZ_JAFBEE010000001.1"/>
</dbReference>
<sequence length="181" mass="20587">MKELSLHILDVAENSVRAEASVIEISIIEKIKEDQLIIRIKDNGKGMDKDFLEKVFDPFTTSRTTRRVGLGLPFFKAAAEECGGNFEIDSIKGEGTWLEATFQHSHIDRVPLGNMADTIVSLLLVGEEVDWIYTHTWEENKFFFSTVEVKKILVDLPITNLEVINWIKGHIEEGLKDLVEK</sequence>
<keyword evidence="3" id="KW-0808">Transferase</keyword>
<keyword evidence="4" id="KW-0902">Two-component regulatory system</keyword>
<evidence type="ECO:0000259" key="5">
    <source>
        <dbReference type="PROSITE" id="PS50109"/>
    </source>
</evidence>
<evidence type="ECO:0000313" key="6">
    <source>
        <dbReference type="EMBL" id="MBM7613567.1"/>
    </source>
</evidence>
<name>A0ABS2NKV4_9FIRM</name>
<evidence type="ECO:0000256" key="1">
    <source>
        <dbReference type="ARBA" id="ARBA00000085"/>
    </source>
</evidence>
<evidence type="ECO:0000256" key="2">
    <source>
        <dbReference type="ARBA" id="ARBA00012438"/>
    </source>
</evidence>
<feature type="domain" description="Histidine kinase" evidence="5">
    <location>
        <begin position="1"/>
        <end position="106"/>
    </location>
</feature>
<dbReference type="InterPro" id="IPR004358">
    <property type="entry name" value="Sig_transdc_His_kin-like_C"/>
</dbReference>
<comment type="catalytic activity">
    <reaction evidence="1">
        <text>ATP + protein L-histidine = ADP + protein N-phospho-L-histidine.</text>
        <dbReference type="EC" id="2.7.13.3"/>
    </reaction>
</comment>
<evidence type="ECO:0000313" key="7">
    <source>
        <dbReference type="Proteomes" id="UP001314796"/>
    </source>
</evidence>
<dbReference type="InterPro" id="IPR005467">
    <property type="entry name" value="His_kinase_dom"/>
</dbReference>
<dbReference type="Gene3D" id="3.30.565.10">
    <property type="entry name" value="Histidine kinase-like ATPase, C-terminal domain"/>
    <property type="match status" value="1"/>
</dbReference>
<dbReference type="SUPFAM" id="SSF55874">
    <property type="entry name" value="ATPase domain of HSP90 chaperone/DNA topoisomerase II/histidine kinase"/>
    <property type="match status" value="1"/>
</dbReference>
<dbReference type="InterPro" id="IPR003594">
    <property type="entry name" value="HATPase_dom"/>
</dbReference>
<keyword evidence="7" id="KW-1185">Reference proteome</keyword>
<protein>
    <recommendedName>
        <fullName evidence="2">histidine kinase</fullName>
        <ecNumber evidence="2">2.7.13.3</ecNumber>
    </recommendedName>
</protein>
<dbReference type="PROSITE" id="PS50109">
    <property type="entry name" value="HIS_KIN"/>
    <property type="match status" value="1"/>
</dbReference>
<dbReference type="InterPro" id="IPR036890">
    <property type="entry name" value="HATPase_C_sf"/>
</dbReference>